<sequence length="150" mass="17258">MQASWLNPVPASEIRTALAADLNLARGTLVLRRGMRRHTLYLEELTHRLAADWFTYRHRRWPTSVNPHLLVTQKTALDPDHPAVGRITMQLNLILPKGQTLDRLRQDRILDEAFATGDPFKLMRLFGITEATAMRYVTTAYPERCAKLPR</sequence>
<evidence type="ECO:0000313" key="1">
    <source>
        <dbReference type="EMBL" id="GAA2280834.1"/>
    </source>
</evidence>
<dbReference type="Proteomes" id="UP001500305">
    <property type="component" value="Unassembled WGS sequence"/>
</dbReference>
<proteinExistence type="predicted"/>
<accession>A0ABP5RY47</accession>
<comment type="caution">
    <text evidence="1">The sequence shown here is derived from an EMBL/GenBank/DDBJ whole genome shotgun (WGS) entry which is preliminary data.</text>
</comment>
<gene>
    <name evidence="1" type="ORF">GCM10010430_78630</name>
</gene>
<organism evidence="1 2">
    <name type="scientific">Kitasatospora cystarginea</name>
    <dbReference type="NCBI Taxonomy" id="58350"/>
    <lineage>
        <taxon>Bacteria</taxon>
        <taxon>Bacillati</taxon>
        <taxon>Actinomycetota</taxon>
        <taxon>Actinomycetes</taxon>
        <taxon>Kitasatosporales</taxon>
        <taxon>Streptomycetaceae</taxon>
        <taxon>Kitasatospora</taxon>
    </lineage>
</organism>
<protein>
    <submittedName>
        <fullName evidence="1">Uncharacterized protein</fullName>
    </submittedName>
</protein>
<name>A0ABP5RY47_9ACTN</name>
<reference evidence="2" key="1">
    <citation type="journal article" date="2019" name="Int. J. Syst. Evol. Microbiol.">
        <title>The Global Catalogue of Microorganisms (GCM) 10K type strain sequencing project: providing services to taxonomists for standard genome sequencing and annotation.</title>
        <authorList>
            <consortium name="The Broad Institute Genomics Platform"/>
            <consortium name="The Broad Institute Genome Sequencing Center for Infectious Disease"/>
            <person name="Wu L."/>
            <person name="Ma J."/>
        </authorList>
    </citation>
    <scope>NUCLEOTIDE SEQUENCE [LARGE SCALE GENOMIC DNA]</scope>
    <source>
        <strain evidence="2">JCM 7356</strain>
    </source>
</reference>
<evidence type="ECO:0000313" key="2">
    <source>
        <dbReference type="Proteomes" id="UP001500305"/>
    </source>
</evidence>
<keyword evidence="2" id="KW-1185">Reference proteome</keyword>
<dbReference type="EMBL" id="BAAATR010000081">
    <property type="protein sequence ID" value="GAA2280834.1"/>
    <property type="molecule type" value="Genomic_DNA"/>
</dbReference>
<dbReference type="RefSeq" id="WP_344641358.1">
    <property type="nucleotide sequence ID" value="NZ_BAAATR010000081.1"/>
</dbReference>